<evidence type="ECO:0000313" key="8">
    <source>
        <dbReference type="Proteomes" id="UP000688137"/>
    </source>
</evidence>
<dbReference type="FunFam" id="3.20.20.190:FF:000086">
    <property type="entry name" value="Uncharacterized protein"/>
    <property type="match status" value="1"/>
</dbReference>
<keyword evidence="3" id="KW-0319">Glycerol metabolism</keyword>
<keyword evidence="4" id="KW-0378">Hydrolase</keyword>
<comment type="caution">
    <text evidence="7">The sequence shown here is derived from an EMBL/GenBank/DDBJ whole genome shotgun (WGS) entry which is preliminary data.</text>
</comment>
<dbReference type="EC" id="3.1.4.46" evidence="2"/>
<comment type="similarity">
    <text evidence="1">Belongs to the glycerophosphoryl diester phosphodiesterase family.</text>
</comment>
<reference evidence="7" key="1">
    <citation type="submission" date="2021-01" db="EMBL/GenBank/DDBJ databases">
        <authorList>
            <consortium name="Genoscope - CEA"/>
            <person name="William W."/>
        </authorList>
    </citation>
    <scope>NUCLEOTIDE SEQUENCE</scope>
</reference>
<comment type="catalytic activity">
    <reaction evidence="5">
        <text>a sn-glycero-3-phosphodiester + H2O = an alcohol + sn-glycerol 3-phosphate + H(+)</text>
        <dbReference type="Rhea" id="RHEA:12969"/>
        <dbReference type="ChEBI" id="CHEBI:15377"/>
        <dbReference type="ChEBI" id="CHEBI:15378"/>
        <dbReference type="ChEBI" id="CHEBI:30879"/>
        <dbReference type="ChEBI" id="CHEBI:57597"/>
        <dbReference type="ChEBI" id="CHEBI:83408"/>
        <dbReference type="EC" id="3.1.4.46"/>
    </reaction>
</comment>
<evidence type="ECO:0000259" key="6">
    <source>
        <dbReference type="PROSITE" id="PS51704"/>
    </source>
</evidence>
<keyword evidence="8" id="KW-1185">Reference proteome</keyword>
<dbReference type="Pfam" id="PF03009">
    <property type="entry name" value="GDPD"/>
    <property type="match status" value="1"/>
</dbReference>
<name>A0A8S1LTE9_PARPR</name>
<evidence type="ECO:0000256" key="2">
    <source>
        <dbReference type="ARBA" id="ARBA00012247"/>
    </source>
</evidence>
<dbReference type="OMA" id="NQTHEYY"/>
<feature type="domain" description="GP-PDE" evidence="6">
    <location>
        <begin position="11"/>
        <end position="307"/>
    </location>
</feature>
<dbReference type="EMBL" id="CAJJDM010000040">
    <property type="protein sequence ID" value="CAD8068066.1"/>
    <property type="molecule type" value="Genomic_DNA"/>
</dbReference>
<evidence type="ECO:0000313" key="7">
    <source>
        <dbReference type="EMBL" id="CAD8068066.1"/>
    </source>
</evidence>
<sequence length="308" mass="36225">MLLSYYQKVKPLIAAHRGLSSLYPENTLEGFKSALQFSDFIELDVVLNKDGLPVVCHDAFLSLVSDVKNHIKFENRKQSRILYDKEKSDWWISDFTFEELKELHLSQCINNRKSEYDGHLQIPSLKEIFEYFLKYNQNTDNKKGILLEIKDFEYHQKYCNINIAQIIHNFLQEQGLSTLNECSQKLPIVIMAFDKQVLQYFSARSDLPLAQLVWFEDKNIPTITEIVQYAKIVGLDLRLVWQNNQTHEYYNEAKKNGLIIYGWTFQDDNEDIKKLFDEQDIGKIYQRSSTLLQGIITEFPQEAVKFIL</sequence>
<dbReference type="AlphaFoldDB" id="A0A8S1LTE9"/>
<dbReference type="PANTHER" id="PTHR43620">
    <property type="entry name" value="GLYCEROPHOSPHORYL DIESTER PHOSPHODIESTERASE"/>
    <property type="match status" value="1"/>
</dbReference>
<evidence type="ECO:0000256" key="1">
    <source>
        <dbReference type="ARBA" id="ARBA00007277"/>
    </source>
</evidence>
<dbReference type="PROSITE" id="PS51704">
    <property type="entry name" value="GP_PDE"/>
    <property type="match status" value="1"/>
</dbReference>
<dbReference type="GO" id="GO:0008889">
    <property type="term" value="F:glycerophosphodiester phosphodiesterase activity"/>
    <property type="evidence" value="ECO:0007669"/>
    <property type="project" value="UniProtKB-EC"/>
</dbReference>
<gene>
    <name evidence="7" type="ORF">PPRIM_AZ9-3.1.T0410306</name>
</gene>
<dbReference type="InterPro" id="IPR030395">
    <property type="entry name" value="GP_PDE_dom"/>
</dbReference>
<dbReference type="PANTHER" id="PTHR43620:SF7">
    <property type="entry name" value="GLYCEROPHOSPHODIESTER PHOSPHODIESTERASE GDPD5-RELATED"/>
    <property type="match status" value="1"/>
</dbReference>
<accession>A0A8S1LTE9</accession>
<protein>
    <recommendedName>
        <fullName evidence="2">glycerophosphodiester phosphodiesterase</fullName>
        <ecNumber evidence="2">3.1.4.46</ecNumber>
    </recommendedName>
</protein>
<evidence type="ECO:0000256" key="3">
    <source>
        <dbReference type="ARBA" id="ARBA00022798"/>
    </source>
</evidence>
<evidence type="ECO:0000256" key="5">
    <source>
        <dbReference type="ARBA" id="ARBA00047512"/>
    </source>
</evidence>
<dbReference type="GO" id="GO:0006629">
    <property type="term" value="P:lipid metabolic process"/>
    <property type="evidence" value="ECO:0007669"/>
    <property type="project" value="InterPro"/>
</dbReference>
<dbReference type="GO" id="GO:0006071">
    <property type="term" value="P:glycerol metabolic process"/>
    <property type="evidence" value="ECO:0007669"/>
    <property type="project" value="UniProtKB-KW"/>
</dbReference>
<evidence type="ECO:0000256" key="4">
    <source>
        <dbReference type="ARBA" id="ARBA00022801"/>
    </source>
</evidence>
<proteinExistence type="inferred from homology"/>
<dbReference type="Proteomes" id="UP000688137">
    <property type="component" value="Unassembled WGS sequence"/>
</dbReference>
<organism evidence="7 8">
    <name type="scientific">Paramecium primaurelia</name>
    <dbReference type="NCBI Taxonomy" id="5886"/>
    <lineage>
        <taxon>Eukaryota</taxon>
        <taxon>Sar</taxon>
        <taxon>Alveolata</taxon>
        <taxon>Ciliophora</taxon>
        <taxon>Intramacronucleata</taxon>
        <taxon>Oligohymenophorea</taxon>
        <taxon>Peniculida</taxon>
        <taxon>Parameciidae</taxon>
        <taxon>Paramecium</taxon>
    </lineage>
</organism>